<evidence type="ECO:0000256" key="2">
    <source>
        <dbReference type="SAM" id="MobiDB-lite"/>
    </source>
</evidence>
<dbReference type="PANTHER" id="PTHR12902:SF1">
    <property type="entry name" value="WISKOTT-ALDRICH SYNDROME PROTEIN FAMILY MEMBER"/>
    <property type="match status" value="1"/>
</dbReference>
<evidence type="ECO:0000313" key="3">
    <source>
        <dbReference type="EnsemblPlants" id="OBART03G38830.3"/>
    </source>
</evidence>
<reference evidence="3" key="2">
    <citation type="submission" date="2015-03" db="UniProtKB">
        <authorList>
            <consortium name="EnsemblPlants"/>
        </authorList>
    </citation>
    <scope>IDENTIFICATION</scope>
</reference>
<evidence type="ECO:0000256" key="1">
    <source>
        <dbReference type="ARBA" id="ARBA00006993"/>
    </source>
</evidence>
<dbReference type="Gene3D" id="6.10.280.150">
    <property type="match status" value="1"/>
</dbReference>
<protein>
    <recommendedName>
        <fullName evidence="5">WH2 domain-containing protein</fullName>
    </recommendedName>
</protein>
<sequence>MIRYQIRNEYGLSDPELYAPGEKDDPEALLEGVAMAGLVGVLRQLGDLAEFAAEIFHDLHEDVMATASRGHGLMLRLRQLEAEFPAVEKAIISQSDHSNYPHDDGVEWHTNLQIDQNMITQGDMPRFILDSYEECRGPPRLFTLDKFDVAGAGASLKRYSDPSFFKTEHSSDMIETDAVIEKKPRKIKKKALRWRKGETLESLLIANSESHTTSKDRSSRKVPPRTTKLKYRYPRESDHKNISRICREHLQEIISSQQKIFSNYSSRYYHPKFRLTDSSETASSFGEIDNFSARAQSSAKLELTKVVPINEFDTKGIAPTHINGSDCLEALEADDRQLQATQHEPDKVEDVCKRSLVEQNAMLSNSDRMQSVQEENLLSAMVPADQNDDRCRPDDTGSDQENFVDALNNMESEGEAHAEMKIKKDPGAKMELDELNFHRDEGENERHTEFSELGHVIDSSPWLNDSYNGGEPNHAISSNTNFSGVDCTNDEEPSNDVDLMEMDVSSSSSVFSDDNDVFRTNGNMNGFQQYQEASLSNDHHAVIAHSSDKQSSQKSSGLDGSSIESNDFIEKPFHSLEDDKNFAPDGTSVILGRPNDVSQCEEEIEVGNADDSLLQPTISNQEVHRSNNQLEGVAMHASVSSGKVASFPDMDPGMCTKDLELDNVVVPKETVANTPPTGLGTDHIHEHVDELDSGVAPINSSIQSDSTYESDDDDMAEDLNSLPEDDLYKYDVEDLYKHVLEDDGIIALGKGPCSTRANTHQEDPMEISDVRGDFSNGQELPVLTETASPQGELVGGGELPLLTETASPQGGEEDLADEVVVISSRDLNDEKKPSLAEVPLACGDASLLDSSASCLEHDESTETGEIAKSDEVLVNVEVAEESITGRFTDDMTPFQEDLPDGAKYSEDAEFLANPRVDNSRHDVQLQSSSPCREELETVKAPCENLCALDESREHIFEKSVLQINNLPQHIETKNTGEACSDIDDIQHLSALHCPKNPVCQKELPDETNLSADVQYHCDVEKGGAVILNSKMVEEQPENIDLVREPRAQDSFGTNPFMDPGYKVNHALADPCPSYQPCFSEEEQDFISELLIPHGNMGIEDLNPVPVADSLWEPATPPDEVPLPSEVMTEEDFRSFCHEYHEMDLTATPESIDDKPASDSNVVSSSLVTSESEFLYCVSAVRTGVDQEESRDAPGDTLMHFSAKADPDDKAANSDLKSDEPFIDEKIHELGVPSVPMELEVEQHALHEVDSHGDSQLLDNDMIDETCSSPSGNSIAVKEKQETCANLVSRAFINERTDELEVPVSNSVLLEPSEEVHDSDEYNYQDVPWSSTDEGRDEVDAHPLSKQIQTQGSEALVLGELDSRAGPSCSVNEMADHVDAPPLSTVLEAEQEPEDCISGEHNSQVTKSSLVDEKIGELDDASPLSNTLLAEMEREVCVPGKSASQIASCSPTPSNEKIDELNAPPLSSSGLIELESEDSVSGDLDSQIILCSSPNDKTNEPDGATSTHVLPVELEQEVCSFPELDSLVAPCSLNDDKVCELDEPPCKQLESENGSYCLPQVDCQIEPCYSESVVLSEASTMSSANAMPSTEETYRLSSPDPPPNKPFSNVSYEDPQKPPPLPPLLWRLGKPRLGIASTKGHMLEPERGKGPVLHTSDAGMDNMPGCLSGMTESIEPVSSQEIKERHLDPILDNNERGVEFRRLATPPIANDVAVTEHVQLFSDACENIKHQERVSSSETEAEEHQNGTGITDVMDSHPPKPLFLVPSISQQGLQGSVFPSETSDHGEHSSYTSRAVSEDEKTVDDHNAACAMDLHITSSSASSHVSENGCNQQSHGESLPVTSVDKVHTSDASCEDNKLKNHFITSEVCSDATNLSASGLLTEEENIHNVEDQYEGPLPSEESSGCLDYPHDDHNSEKEDIHQPDGYAASPGNNNHFDSSHEGGYLHAEQPPVMGWTVRPQMLHPNYGISMEENQFEPKVEDHLLIKKPVSIRNIPRNPLVDAVAAHDRSTMRKVSELVAPTDKSKPNERNLLLEQIRNKVGNKMRSLSDHPLSSPLSNLFAVCSHNQTFNLKPVSSAKQPTIRTPPRASTRNLKVAAIIEKANAIRQAVGSDDEDGDNWSESSDT</sequence>
<feature type="region of interest" description="Disordered" evidence="2">
    <location>
        <begin position="1893"/>
        <end position="1944"/>
    </location>
</feature>
<evidence type="ECO:0008006" key="5">
    <source>
        <dbReference type="Google" id="ProtNLM"/>
    </source>
</evidence>
<feature type="region of interest" description="Disordered" evidence="2">
    <location>
        <begin position="1730"/>
        <end position="1802"/>
    </location>
</feature>
<dbReference type="PANTHER" id="PTHR12902">
    <property type="entry name" value="WASP-1"/>
    <property type="match status" value="1"/>
</dbReference>
<feature type="compositionally biased region" description="Basic and acidic residues" evidence="2">
    <location>
        <begin position="1908"/>
        <end position="1922"/>
    </location>
</feature>
<feature type="region of interest" description="Disordered" evidence="2">
    <location>
        <begin position="1582"/>
        <end position="1625"/>
    </location>
</feature>
<feature type="region of interest" description="Disordered" evidence="2">
    <location>
        <begin position="2106"/>
        <end position="2125"/>
    </location>
</feature>
<dbReference type="GO" id="GO:0034237">
    <property type="term" value="F:protein kinase A regulatory subunit binding"/>
    <property type="evidence" value="ECO:0007669"/>
    <property type="project" value="TreeGrafter"/>
</dbReference>
<dbReference type="GO" id="GO:0030036">
    <property type="term" value="P:actin cytoskeleton organization"/>
    <property type="evidence" value="ECO:0007669"/>
    <property type="project" value="InterPro"/>
</dbReference>
<accession>A0A0D3FQN0</accession>
<dbReference type="GO" id="GO:0005856">
    <property type="term" value="C:cytoskeleton"/>
    <property type="evidence" value="ECO:0007669"/>
    <property type="project" value="UniProtKB-SubCell"/>
</dbReference>
<reference evidence="3" key="1">
    <citation type="journal article" date="2009" name="Rice">
        <title>De Novo Next Generation Sequencing of Plant Genomes.</title>
        <authorList>
            <person name="Rounsley S."/>
            <person name="Marri P.R."/>
            <person name="Yu Y."/>
            <person name="He R."/>
            <person name="Sisneros N."/>
            <person name="Goicoechea J.L."/>
            <person name="Lee S.J."/>
            <person name="Angelova A."/>
            <person name="Kudrna D."/>
            <person name="Luo M."/>
            <person name="Affourtit J."/>
            <person name="Desany B."/>
            <person name="Knight J."/>
            <person name="Niazi F."/>
            <person name="Egholm M."/>
            <person name="Wing R.A."/>
        </authorList>
    </citation>
    <scope>NUCLEOTIDE SEQUENCE [LARGE SCALE GENOMIC DNA]</scope>
    <source>
        <strain evidence="3">cv. IRGC 105608</strain>
    </source>
</reference>
<dbReference type="GO" id="GO:0003779">
    <property type="term" value="F:actin binding"/>
    <property type="evidence" value="ECO:0007669"/>
    <property type="project" value="UniProtKB-KW"/>
</dbReference>
<feature type="compositionally biased region" description="Low complexity" evidence="2">
    <location>
        <begin position="549"/>
        <end position="562"/>
    </location>
</feature>
<feature type="compositionally biased region" description="Polar residues" evidence="2">
    <location>
        <begin position="1766"/>
        <end position="1780"/>
    </location>
</feature>
<dbReference type="PaxDb" id="65489-OBART03G38830.3"/>
<dbReference type="Gramene" id="OBART03G38830.3">
    <property type="protein sequence ID" value="OBART03G38830.3"/>
    <property type="gene ID" value="OBART03G38830"/>
</dbReference>
<dbReference type="Gene3D" id="1.20.5.340">
    <property type="match status" value="1"/>
</dbReference>
<keyword evidence="4" id="KW-1185">Reference proteome</keyword>
<dbReference type="eggNOG" id="ENOG502QTI6">
    <property type="taxonomic scope" value="Eukaryota"/>
</dbReference>
<organism evidence="3">
    <name type="scientific">Oryza barthii</name>
    <dbReference type="NCBI Taxonomy" id="65489"/>
    <lineage>
        <taxon>Eukaryota</taxon>
        <taxon>Viridiplantae</taxon>
        <taxon>Streptophyta</taxon>
        <taxon>Embryophyta</taxon>
        <taxon>Tracheophyta</taxon>
        <taxon>Spermatophyta</taxon>
        <taxon>Magnoliopsida</taxon>
        <taxon>Liliopsida</taxon>
        <taxon>Poales</taxon>
        <taxon>Poaceae</taxon>
        <taxon>BOP clade</taxon>
        <taxon>Oryzoideae</taxon>
        <taxon>Oryzeae</taxon>
        <taxon>Oryzinae</taxon>
        <taxon>Oryza</taxon>
    </lineage>
</organism>
<evidence type="ECO:0000313" key="4">
    <source>
        <dbReference type="Proteomes" id="UP000026960"/>
    </source>
</evidence>
<comment type="similarity">
    <text evidence="1">Belongs to the SCAR/WAVE family.</text>
</comment>
<dbReference type="Proteomes" id="UP000026960">
    <property type="component" value="Chromosome 3"/>
</dbReference>
<proteinExistence type="inferred from homology"/>
<dbReference type="STRING" id="65489.A0A0D3FQN0"/>
<name>A0A0D3FQN0_9ORYZ</name>
<dbReference type="GO" id="GO:2000601">
    <property type="term" value="P:positive regulation of Arp2/3 complex-mediated actin nucleation"/>
    <property type="evidence" value="ECO:0007669"/>
    <property type="project" value="TreeGrafter"/>
</dbReference>
<feature type="region of interest" description="Disordered" evidence="2">
    <location>
        <begin position="544"/>
        <end position="565"/>
    </location>
</feature>
<feature type="region of interest" description="Disordered" evidence="2">
    <location>
        <begin position="205"/>
        <end position="227"/>
    </location>
</feature>
<dbReference type="InterPro" id="IPR028288">
    <property type="entry name" value="SCAR/WAVE_fam"/>
</dbReference>
<feature type="compositionally biased region" description="Acidic residues" evidence="2">
    <location>
        <begin position="2111"/>
        <end position="2125"/>
    </location>
</feature>
<dbReference type="GO" id="GO:0071933">
    <property type="term" value="F:Arp2/3 complex binding"/>
    <property type="evidence" value="ECO:0007669"/>
    <property type="project" value="TreeGrafter"/>
</dbReference>
<dbReference type="EnsemblPlants" id="OBART03G38830.3">
    <property type="protein sequence ID" value="OBART03G38830.3"/>
    <property type="gene ID" value="OBART03G38830"/>
</dbReference>